<dbReference type="InterPro" id="IPR027417">
    <property type="entry name" value="P-loop_NTPase"/>
</dbReference>
<dbReference type="Gene3D" id="3.40.50.300">
    <property type="entry name" value="P-loop containing nucleotide triphosphate hydrolases"/>
    <property type="match status" value="1"/>
</dbReference>
<keyword evidence="7 9" id="KW-0472">Membrane</keyword>
<evidence type="ECO:0000256" key="7">
    <source>
        <dbReference type="ARBA" id="ARBA00023136"/>
    </source>
</evidence>
<dbReference type="SUPFAM" id="SSF52540">
    <property type="entry name" value="P-loop containing nucleoside triphosphate hydrolases"/>
    <property type="match status" value="1"/>
</dbReference>
<gene>
    <name evidence="11" type="ORF">HKI87_01g00230</name>
</gene>
<keyword evidence="2" id="KW-0813">Transport</keyword>
<evidence type="ECO:0000256" key="9">
    <source>
        <dbReference type="SAM" id="Phobius"/>
    </source>
</evidence>
<dbReference type="Pfam" id="PF06472">
    <property type="entry name" value="ABC_membrane_2"/>
    <property type="match status" value="1"/>
</dbReference>
<keyword evidence="12" id="KW-1185">Reference proteome</keyword>
<proteinExistence type="inferred from homology"/>
<feature type="compositionally biased region" description="Acidic residues" evidence="8">
    <location>
        <begin position="1"/>
        <end position="13"/>
    </location>
</feature>
<name>A0AAX4NYH6_9CHLO</name>
<dbReference type="EMBL" id="CP151501">
    <property type="protein sequence ID" value="WZN58501.1"/>
    <property type="molecule type" value="Genomic_DNA"/>
</dbReference>
<evidence type="ECO:0000313" key="12">
    <source>
        <dbReference type="Proteomes" id="UP001472866"/>
    </source>
</evidence>
<dbReference type="InterPro" id="IPR003439">
    <property type="entry name" value="ABC_transporter-like_ATP-bd"/>
</dbReference>
<evidence type="ECO:0000256" key="5">
    <source>
        <dbReference type="ARBA" id="ARBA00022840"/>
    </source>
</evidence>
<dbReference type="InterPro" id="IPR003593">
    <property type="entry name" value="AAA+_ATPase"/>
</dbReference>
<reference evidence="11 12" key="1">
    <citation type="submission" date="2024-03" db="EMBL/GenBank/DDBJ databases">
        <title>Complete genome sequence of the green alga Chloropicon roscoffensis RCC1871.</title>
        <authorList>
            <person name="Lemieux C."/>
            <person name="Pombert J.-F."/>
            <person name="Otis C."/>
            <person name="Turmel M."/>
        </authorList>
    </citation>
    <scope>NUCLEOTIDE SEQUENCE [LARGE SCALE GENOMIC DNA]</scope>
    <source>
        <strain evidence="11 12">RCC1871</strain>
    </source>
</reference>
<dbReference type="GO" id="GO:0016887">
    <property type="term" value="F:ATP hydrolysis activity"/>
    <property type="evidence" value="ECO:0007669"/>
    <property type="project" value="InterPro"/>
</dbReference>
<protein>
    <submittedName>
        <fullName evidence="11">ABC transporter</fullName>
    </submittedName>
</protein>
<dbReference type="SMART" id="SM00382">
    <property type="entry name" value="AAA"/>
    <property type="match status" value="1"/>
</dbReference>
<dbReference type="InterPro" id="IPR050835">
    <property type="entry name" value="ABC_transporter_sub-D"/>
</dbReference>
<sequence length="778" mass="83735">MEEPLLGPLEEEDLARSSAGPGMSTTTTTAAAAAGPPRGTDLRRSQNARWRQHLLLAVRVIRPWEIVFLVSLGLLNIYLGQLVGYLAGDFYACLGAKDAPAFDSTLRKQVLFALACCVTFGSVQPLSELLSFRWRKRLTLSLHAMYCTNTKAYYSVRLDNPDQRIQRDADFLCKALAQVGNLVCVSPFKILYYTWLSVTYFGAKTIGCLYAYFALTLIAQKLLMDNVTPLVVRRERAEAEFRQTHFRLKGHREEIALAGEAIEARERYVLDESLGGALRAQRKLVVAHWALALSSSLIDYLGVVVNYSMLGFAIFRGIRGWDVPEKDLPKMISQSSFVTFQLIYAFSQISDTARAATDLLGYAERVGELIGFATGEGGAGDPEDPKKGGSMAVIRRAALGGRPMEWSVHEAEGPVLEAAVRTFPDLLARPNGGSRLVAVPTFQCATDKRGGARLASAAEMNAQHRSFLALESEVWKDLTDSGHFCDSVDPLTGCATHTRLGQRYSEARGAEDILRYPTVFDSAQGGDPCPVVDHPRFGTACYPATIFTDAPAHVAASSVGKVLARLRLVSGGSGALLRCEGLGVAREGKFVFRGLSFELGVGEGVFVRGPSGSGKTCLVRALCGLEEPGEGSVHAPSLGCVMVLSQSPLLMHGGNVADQVAYPASAEGSEEAIQRALEGAGGDGLAARIRQCSGSLSEAETQMVLLARVLYHRPLLAFLDESMSALSAEERGRACGALAEAGVAFVLTGRDALGGVRTLDLSRRSSLLPPPMNDSIMK</sequence>
<evidence type="ECO:0000256" key="1">
    <source>
        <dbReference type="ARBA" id="ARBA00008575"/>
    </source>
</evidence>
<dbReference type="InterPro" id="IPR011527">
    <property type="entry name" value="ABC1_TM_dom"/>
</dbReference>
<keyword evidence="5" id="KW-0067">ATP-binding</keyword>
<feature type="region of interest" description="Disordered" evidence="8">
    <location>
        <begin position="1"/>
        <end position="45"/>
    </location>
</feature>
<dbReference type="GO" id="GO:0005778">
    <property type="term" value="C:peroxisomal membrane"/>
    <property type="evidence" value="ECO:0007669"/>
    <property type="project" value="TreeGrafter"/>
</dbReference>
<keyword evidence="4" id="KW-0547">Nucleotide-binding</keyword>
<dbReference type="GO" id="GO:0006635">
    <property type="term" value="P:fatty acid beta-oxidation"/>
    <property type="evidence" value="ECO:0007669"/>
    <property type="project" value="TreeGrafter"/>
</dbReference>
<dbReference type="PANTHER" id="PTHR11384:SF59">
    <property type="entry name" value="LYSOSOMAL COBALAMIN TRANSPORTER ABCD4"/>
    <property type="match status" value="1"/>
</dbReference>
<dbReference type="GO" id="GO:0005324">
    <property type="term" value="F:long-chain fatty acid transmembrane transporter activity"/>
    <property type="evidence" value="ECO:0007669"/>
    <property type="project" value="TreeGrafter"/>
</dbReference>
<dbReference type="PROSITE" id="PS50893">
    <property type="entry name" value="ABC_TRANSPORTER_2"/>
    <property type="match status" value="1"/>
</dbReference>
<dbReference type="Pfam" id="PF00005">
    <property type="entry name" value="ABC_tran"/>
    <property type="match status" value="1"/>
</dbReference>
<feature type="transmembrane region" description="Helical" evidence="9">
    <location>
        <begin position="66"/>
        <end position="88"/>
    </location>
</feature>
<dbReference type="Proteomes" id="UP001472866">
    <property type="component" value="Chromosome 01"/>
</dbReference>
<keyword evidence="6 9" id="KW-1133">Transmembrane helix</keyword>
<dbReference type="AlphaFoldDB" id="A0AAX4NYH6"/>
<evidence type="ECO:0000256" key="3">
    <source>
        <dbReference type="ARBA" id="ARBA00022692"/>
    </source>
</evidence>
<feature type="domain" description="ABC transporter" evidence="10">
    <location>
        <begin position="577"/>
        <end position="773"/>
    </location>
</feature>
<organism evidence="11 12">
    <name type="scientific">Chloropicon roscoffensis</name>
    <dbReference type="NCBI Taxonomy" id="1461544"/>
    <lineage>
        <taxon>Eukaryota</taxon>
        <taxon>Viridiplantae</taxon>
        <taxon>Chlorophyta</taxon>
        <taxon>Chloropicophyceae</taxon>
        <taxon>Chloropicales</taxon>
        <taxon>Chloropicaceae</taxon>
        <taxon>Chloropicon</taxon>
    </lineage>
</organism>
<dbReference type="GO" id="GO:0005524">
    <property type="term" value="F:ATP binding"/>
    <property type="evidence" value="ECO:0007669"/>
    <property type="project" value="UniProtKB-KW"/>
</dbReference>
<dbReference type="SUPFAM" id="SSF90123">
    <property type="entry name" value="ABC transporter transmembrane region"/>
    <property type="match status" value="1"/>
</dbReference>
<dbReference type="Gene3D" id="1.20.1560.10">
    <property type="entry name" value="ABC transporter type 1, transmembrane domain"/>
    <property type="match status" value="1"/>
</dbReference>
<dbReference type="GO" id="GO:0015910">
    <property type="term" value="P:long-chain fatty acid import into peroxisome"/>
    <property type="evidence" value="ECO:0007669"/>
    <property type="project" value="TreeGrafter"/>
</dbReference>
<feature type="transmembrane region" description="Helical" evidence="9">
    <location>
        <begin position="190"/>
        <end position="215"/>
    </location>
</feature>
<keyword evidence="3 9" id="KW-0812">Transmembrane</keyword>
<evidence type="ECO:0000259" key="10">
    <source>
        <dbReference type="PROSITE" id="PS50893"/>
    </source>
</evidence>
<feature type="transmembrane region" description="Helical" evidence="9">
    <location>
        <begin position="109"/>
        <end position="127"/>
    </location>
</feature>
<comment type="similarity">
    <text evidence="1">Belongs to the ABC transporter superfamily. ABCD family. Peroxisomal fatty acyl CoA transporter (TC 3.A.1.203) subfamily.</text>
</comment>
<dbReference type="GO" id="GO:0140359">
    <property type="term" value="F:ABC-type transporter activity"/>
    <property type="evidence" value="ECO:0007669"/>
    <property type="project" value="InterPro"/>
</dbReference>
<evidence type="ECO:0000256" key="8">
    <source>
        <dbReference type="SAM" id="MobiDB-lite"/>
    </source>
</evidence>
<evidence type="ECO:0000313" key="11">
    <source>
        <dbReference type="EMBL" id="WZN58501.1"/>
    </source>
</evidence>
<evidence type="ECO:0000256" key="2">
    <source>
        <dbReference type="ARBA" id="ARBA00022448"/>
    </source>
</evidence>
<dbReference type="GO" id="GO:0042760">
    <property type="term" value="P:very long-chain fatty acid catabolic process"/>
    <property type="evidence" value="ECO:0007669"/>
    <property type="project" value="TreeGrafter"/>
</dbReference>
<dbReference type="PANTHER" id="PTHR11384">
    <property type="entry name" value="ATP-BINDING CASSETTE, SUB-FAMILY D MEMBER"/>
    <property type="match status" value="1"/>
</dbReference>
<dbReference type="InterPro" id="IPR036640">
    <property type="entry name" value="ABC1_TM_sf"/>
</dbReference>
<dbReference type="GO" id="GO:0007031">
    <property type="term" value="P:peroxisome organization"/>
    <property type="evidence" value="ECO:0007669"/>
    <property type="project" value="TreeGrafter"/>
</dbReference>
<accession>A0AAX4NYH6</accession>
<evidence type="ECO:0000256" key="4">
    <source>
        <dbReference type="ARBA" id="ARBA00022741"/>
    </source>
</evidence>
<feature type="compositionally biased region" description="Low complexity" evidence="8">
    <location>
        <begin position="17"/>
        <end position="39"/>
    </location>
</feature>
<evidence type="ECO:0000256" key="6">
    <source>
        <dbReference type="ARBA" id="ARBA00022989"/>
    </source>
</evidence>